<keyword evidence="4" id="KW-0539">Nucleus</keyword>
<evidence type="ECO:0000256" key="2">
    <source>
        <dbReference type="ARBA" id="ARBA00023125"/>
    </source>
</evidence>
<accession>A0AAW2Z9G2</accession>
<keyword evidence="8" id="KW-1185">Reference proteome</keyword>
<comment type="caution">
    <text evidence="7">The sequence shown here is derived from an EMBL/GenBank/DDBJ whole genome shotgun (WGS) entry which is preliminary data.</text>
</comment>
<evidence type="ECO:0000256" key="5">
    <source>
        <dbReference type="SAM" id="MobiDB-lite"/>
    </source>
</evidence>
<name>A0AAW2Z9G2_9EUKA</name>
<feature type="domain" description="RWP-RK" evidence="6">
    <location>
        <begin position="27"/>
        <end position="70"/>
    </location>
</feature>
<dbReference type="Pfam" id="PF02042">
    <property type="entry name" value="RWP-RK"/>
    <property type="match status" value="1"/>
</dbReference>
<evidence type="ECO:0000313" key="8">
    <source>
        <dbReference type="Proteomes" id="UP001431209"/>
    </source>
</evidence>
<reference evidence="7 8" key="1">
    <citation type="submission" date="2024-03" db="EMBL/GenBank/DDBJ databases">
        <title>The Acrasis kona genome and developmental transcriptomes reveal deep origins of eukaryotic multicellular pathways.</title>
        <authorList>
            <person name="Sheikh S."/>
            <person name="Fu C.-J."/>
            <person name="Brown M.W."/>
            <person name="Baldauf S.L."/>
        </authorList>
    </citation>
    <scope>NUCLEOTIDE SEQUENCE [LARGE SCALE GENOMIC DNA]</scope>
    <source>
        <strain evidence="7 8">ATCC MYA-3509</strain>
    </source>
</reference>
<keyword evidence="2" id="KW-0238">DNA-binding</keyword>
<evidence type="ECO:0000259" key="6">
    <source>
        <dbReference type="Pfam" id="PF02042"/>
    </source>
</evidence>
<dbReference type="GO" id="GO:0003677">
    <property type="term" value="F:DNA binding"/>
    <property type="evidence" value="ECO:0007669"/>
    <property type="project" value="UniProtKB-KW"/>
</dbReference>
<keyword evidence="3" id="KW-0804">Transcription</keyword>
<evidence type="ECO:0000256" key="1">
    <source>
        <dbReference type="ARBA" id="ARBA00023015"/>
    </source>
</evidence>
<dbReference type="Proteomes" id="UP001431209">
    <property type="component" value="Unassembled WGS sequence"/>
</dbReference>
<evidence type="ECO:0000313" key="7">
    <source>
        <dbReference type="EMBL" id="KAL0485877.1"/>
    </source>
</evidence>
<gene>
    <name evidence="7" type="ORF">AKO1_002149</name>
</gene>
<evidence type="ECO:0000256" key="3">
    <source>
        <dbReference type="ARBA" id="ARBA00023163"/>
    </source>
</evidence>
<dbReference type="EMBL" id="JAOPGA020001177">
    <property type="protein sequence ID" value="KAL0485877.1"/>
    <property type="molecule type" value="Genomic_DNA"/>
</dbReference>
<organism evidence="7 8">
    <name type="scientific">Acrasis kona</name>
    <dbReference type="NCBI Taxonomy" id="1008807"/>
    <lineage>
        <taxon>Eukaryota</taxon>
        <taxon>Discoba</taxon>
        <taxon>Heterolobosea</taxon>
        <taxon>Tetramitia</taxon>
        <taxon>Eutetramitia</taxon>
        <taxon>Acrasidae</taxon>
        <taxon>Acrasis</taxon>
    </lineage>
</organism>
<evidence type="ECO:0000256" key="4">
    <source>
        <dbReference type="ARBA" id="ARBA00023242"/>
    </source>
</evidence>
<feature type="region of interest" description="Disordered" evidence="5">
    <location>
        <begin position="1"/>
        <end position="25"/>
    </location>
</feature>
<keyword evidence="1" id="KW-0805">Transcription regulation</keyword>
<proteinExistence type="predicted"/>
<protein>
    <recommendedName>
        <fullName evidence="6">RWP-RK domain-containing protein</fullName>
    </recommendedName>
</protein>
<dbReference type="AlphaFoldDB" id="A0AAW2Z9G2"/>
<dbReference type="InterPro" id="IPR003035">
    <property type="entry name" value="RWP-RK_dom"/>
</dbReference>
<sequence>MPPKKLTFIDSDPMNQKPSSRGKRVNVNKDQILESTHLSQQEASRRLNISLSTLKRRYYELDMGKWPSNKSHPDHDTLYRRYKGDLEFILNDSEKNEKDTTSLRTCEVEWMRDACSNDNKK</sequence>